<evidence type="ECO:0000256" key="9">
    <source>
        <dbReference type="ARBA" id="ARBA00023237"/>
    </source>
</evidence>
<evidence type="ECO:0000256" key="11">
    <source>
        <dbReference type="RuleBase" id="RU003357"/>
    </source>
</evidence>
<keyword evidence="9 10" id="KW-0998">Cell outer membrane</keyword>
<dbReference type="PANTHER" id="PTHR30069">
    <property type="entry name" value="TONB-DEPENDENT OUTER MEMBRANE RECEPTOR"/>
    <property type="match status" value="1"/>
</dbReference>
<comment type="subcellular location">
    <subcellularLocation>
        <location evidence="1 10">Cell outer membrane</location>
        <topology evidence="1 10">Multi-pass membrane protein</topology>
    </subcellularLocation>
</comment>
<dbReference type="Pfam" id="PF07715">
    <property type="entry name" value="Plug"/>
    <property type="match status" value="1"/>
</dbReference>
<evidence type="ECO:0000256" key="2">
    <source>
        <dbReference type="ARBA" id="ARBA00009810"/>
    </source>
</evidence>
<dbReference type="Proteomes" id="UP000318422">
    <property type="component" value="Unassembled WGS sequence"/>
</dbReference>
<name>A0A4Y4CS94_ZOORA</name>
<dbReference type="GO" id="GO:0015344">
    <property type="term" value="F:siderophore uptake transmembrane transporter activity"/>
    <property type="evidence" value="ECO:0007669"/>
    <property type="project" value="TreeGrafter"/>
</dbReference>
<evidence type="ECO:0000256" key="8">
    <source>
        <dbReference type="ARBA" id="ARBA00023170"/>
    </source>
</evidence>
<evidence type="ECO:0000256" key="1">
    <source>
        <dbReference type="ARBA" id="ARBA00004571"/>
    </source>
</evidence>
<dbReference type="PROSITE" id="PS52016">
    <property type="entry name" value="TONB_DEPENDENT_REC_3"/>
    <property type="match status" value="1"/>
</dbReference>
<dbReference type="InterPro" id="IPR039426">
    <property type="entry name" value="TonB-dep_rcpt-like"/>
</dbReference>
<evidence type="ECO:0000313" key="15">
    <source>
        <dbReference type="Proteomes" id="UP000318422"/>
    </source>
</evidence>
<evidence type="ECO:0000256" key="7">
    <source>
        <dbReference type="ARBA" id="ARBA00023136"/>
    </source>
</evidence>
<dbReference type="Pfam" id="PF00593">
    <property type="entry name" value="TonB_dep_Rec_b-barrel"/>
    <property type="match status" value="1"/>
</dbReference>
<dbReference type="InterPro" id="IPR037066">
    <property type="entry name" value="Plug_dom_sf"/>
</dbReference>
<dbReference type="InterPro" id="IPR000531">
    <property type="entry name" value="Beta-barrel_TonB"/>
</dbReference>
<evidence type="ECO:0000256" key="5">
    <source>
        <dbReference type="ARBA" id="ARBA00022692"/>
    </source>
</evidence>
<feature type="domain" description="TonB-dependent receptor-like beta-barrel" evidence="12">
    <location>
        <begin position="200"/>
        <end position="621"/>
    </location>
</feature>
<evidence type="ECO:0000256" key="6">
    <source>
        <dbReference type="ARBA" id="ARBA00023077"/>
    </source>
</evidence>
<keyword evidence="6 11" id="KW-0798">TonB box</keyword>
<keyword evidence="8" id="KW-0675">Receptor</keyword>
<dbReference type="SUPFAM" id="SSF56935">
    <property type="entry name" value="Porins"/>
    <property type="match status" value="1"/>
</dbReference>
<keyword evidence="4 10" id="KW-1134">Transmembrane beta strand</keyword>
<evidence type="ECO:0008006" key="16">
    <source>
        <dbReference type="Google" id="ProtNLM"/>
    </source>
</evidence>
<gene>
    <name evidence="14" type="ORF">ZRA01_04170</name>
</gene>
<proteinExistence type="inferred from homology"/>
<evidence type="ECO:0000259" key="13">
    <source>
        <dbReference type="Pfam" id="PF07715"/>
    </source>
</evidence>
<sequence>MLLATLLGAGAAGAVETSFIDLPLEELGKLEVAAVSRKAQKLSDMPAAVTVLSAEDIRRSGARSIPEALREVPGVNVAQIGSARWAVGVRGAQGRFANKLLVQVDGRSIYNPLFSGVFWEAQDILIEDVERIEVVRGPGASLWGANAVNGVINIVTRKATATRGGQVSVGADSQGGVTTAVRQGVELEGIGTMRVFAKGRDLGRSDTMDGDRASDTAGGWLAGFRIDGEGGWMVQGNSYRHSSKELLPISTALDPSGGFPVSFVFEGSNLLARRSWGMAGGDATLQAYVDHTDARLNAQGNGKIDIADVDFQHTLAPMGRHELMWGLGARYGHVDFTSSSPAFTFKDQLVEYRIASAFVQDEISLVPQTWTLTLGSRFEHSTLSDFETQPTARLMWTPTTDDSLWLNWSRAARTPSLGELNANVVLGAQPQPLAPGGVVVLRSLPAPNLRPRAERVDALELGYRRTLSSGSLEAVLFHHDYRRLGATTMGQLDMSSPPFVQPLYRSYFANACTTGLELAADINVTATLRLQGSYTVLDTRARHYLDPAADAAGVAREGAAPKHWASLHALWSPGGGHEFDLMLRRVGEVSAGDVPAYTSVDARYGWHPGRSFELAVIGQNLFDNRHLEYASDFFASQLSYQPRRGYIQGLWRF</sequence>
<evidence type="ECO:0000313" key="14">
    <source>
        <dbReference type="EMBL" id="GEC94344.1"/>
    </source>
</evidence>
<evidence type="ECO:0000256" key="10">
    <source>
        <dbReference type="PROSITE-ProRule" id="PRU01360"/>
    </source>
</evidence>
<dbReference type="EMBL" id="BJNV01000006">
    <property type="protein sequence ID" value="GEC94344.1"/>
    <property type="molecule type" value="Genomic_DNA"/>
</dbReference>
<dbReference type="InterPro" id="IPR012910">
    <property type="entry name" value="Plug_dom"/>
</dbReference>
<feature type="domain" description="TonB-dependent receptor plug" evidence="13">
    <location>
        <begin position="42"/>
        <end position="151"/>
    </location>
</feature>
<accession>A0A4Y4CS94</accession>
<keyword evidence="7 10" id="KW-0472">Membrane</keyword>
<keyword evidence="3 10" id="KW-0813">Transport</keyword>
<dbReference type="InterPro" id="IPR036942">
    <property type="entry name" value="Beta-barrel_TonB_sf"/>
</dbReference>
<dbReference type="GO" id="GO:0044718">
    <property type="term" value="P:siderophore transmembrane transport"/>
    <property type="evidence" value="ECO:0007669"/>
    <property type="project" value="TreeGrafter"/>
</dbReference>
<comment type="similarity">
    <text evidence="2 10 11">Belongs to the TonB-dependent receptor family.</text>
</comment>
<reference evidence="14 15" key="1">
    <citation type="submission" date="2019-06" db="EMBL/GenBank/DDBJ databases">
        <title>Whole genome shotgun sequence of Zoogloea ramigera NBRC 15342.</title>
        <authorList>
            <person name="Hosoyama A."/>
            <person name="Uohara A."/>
            <person name="Ohji S."/>
            <person name="Ichikawa N."/>
        </authorList>
    </citation>
    <scope>NUCLEOTIDE SEQUENCE [LARGE SCALE GENOMIC DNA]</scope>
    <source>
        <strain evidence="14 15">NBRC 15342</strain>
    </source>
</reference>
<evidence type="ECO:0000256" key="3">
    <source>
        <dbReference type="ARBA" id="ARBA00022448"/>
    </source>
</evidence>
<evidence type="ECO:0000256" key="4">
    <source>
        <dbReference type="ARBA" id="ARBA00022452"/>
    </source>
</evidence>
<comment type="caution">
    <text evidence="14">The sequence shown here is derived from an EMBL/GenBank/DDBJ whole genome shotgun (WGS) entry which is preliminary data.</text>
</comment>
<evidence type="ECO:0000259" key="12">
    <source>
        <dbReference type="Pfam" id="PF00593"/>
    </source>
</evidence>
<dbReference type="AlphaFoldDB" id="A0A4Y4CS94"/>
<dbReference type="PANTHER" id="PTHR30069:SF27">
    <property type="entry name" value="BLL4766 PROTEIN"/>
    <property type="match status" value="1"/>
</dbReference>
<keyword evidence="15" id="KW-1185">Reference proteome</keyword>
<dbReference type="GO" id="GO:0009279">
    <property type="term" value="C:cell outer membrane"/>
    <property type="evidence" value="ECO:0007669"/>
    <property type="project" value="UniProtKB-SubCell"/>
</dbReference>
<keyword evidence="5 10" id="KW-0812">Transmembrane</keyword>
<dbReference type="Gene3D" id="2.40.170.20">
    <property type="entry name" value="TonB-dependent receptor, beta-barrel domain"/>
    <property type="match status" value="1"/>
</dbReference>
<organism evidence="14 15">
    <name type="scientific">Zoogloea ramigera</name>
    <dbReference type="NCBI Taxonomy" id="350"/>
    <lineage>
        <taxon>Bacteria</taxon>
        <taxon>Pseudomonadati</taxon>
        <taxon>Pseudomonadota</taxon>
        <taxon>Betaproteobacteria</taxon>
        <taxon>Rhodocyclales</taxon>
        <taxon>Zoogloeaceae</taxon>
        <taxon>Zoogloea</taxon>
    </lineage>
</organism>
<protein>
    <recommendedName>
        <fullName evidence="16">TonB-dependent receptor</fullName>
    </recommendedName>
</protein>
<dbReference type="CDD" id="cd01347">
    <property type="entry name" value="ligand_gated_channel"/>
    <property type="match status" value="1"/>
</dbReference>
<dbReference type="Gene3D" id="2.170.130.10">
    <property type="entry name" value="TonB-dependent receptor, plug domain"/>
    <property type="match status" value="1"/>
</dbReference>